<dbReference type="Proteomes" id="UP000325105">
    <property type="component" value="Unassembled WGS sequence"/>
</dbReference>
<feature type="transmembrane region" description="Helical" evidence="1">
    <location>
        <begin position="141"/>
        <end position="161"/>
    </location>
</feature>
<keyword evidence="1" id="KW-1133">Transmembrane helix</keyword>
<feature type="transmembrane region" description="Helical" evidence="1">
    <location>
        <begin position="173"/>
        <end position="194"/>
    </location>
</feature>
<evidence type="ECO:0000256" key="1">
    <source>
        <dbReference type="SAM" id="Phobius"/>
    </source>
</evidence>
<dbReference type="EMBL" id="VNHX01000011">
    <property type="protein sequence ID" value="TYP94624.1"/>
    <property type="molecule type" value="Genomic_DNA"/>
</dbReference>
<evidence type="ECO:0000313" key="2">
    <source>
        <dbReference type="EMBL" id="TYP94624.1"/>
    </source>
</evidence>
<feature type="transmembrane region" description="Helical" evidence="1">
    <location>
        <begin position="16"/>
        <end position="38"/>
    </location>
</feature>
<comment type="caution">
    <text evidence="2">The sequence shown here is derived from an EMBL/GenBank/DDBJ whole genome shotgun (WGS) entry which is preliminary data.</text>
</comment>
<name>A0A5S5DG44_9SPHI</name>
<keyword evidence="1" id="KW-0472">Membrane</keyword>
<feature type="transmembrane region" description="Helical" evidence="1">
    <location>
        <begin position="98"/>
        <end position="121"/>
    </location>
</feature>
<gene>
    <name evidence="2" type="ORF">BC792_11132</name>
</gene>
<accession>A0A5S5DG44</accession>
<dbReference type="AlphaFoldDB" id="A0A5S5DG44"/>
<keyword evidence="1" id="KW-0812">Transmembrane</keyword>
<keyword evidence="3" id="KW-1185">Reference proteome</keyword>
<proteinExistence type="predicted"/>
<evidence type="ECO:0000313" key="3">
    <source>
        <dbReference type="Proteomes" id="UP000325105"/>
    </source>
</evidence>
<feature type="transmembrane region" description="Helical" evidence="1">
    <location>
        <begin position="58"/>
        <end position="78"/>
    </location>
</feature>
<feature type="transmembrane region" description="Helical" evidence="1">
    <location>
        <begin position="200"/>
        <end position="220"/>
    </location>
</feature>
<reference evidence="2 3" key="1">
    <citation type="submission" date="2019-07" db="EMBL/GenBank/DDBJ databases">
        <title>Genomic Encyclopedia of Archaeal and Bacterial Type Strains, Phase II (KMG-II): from individual species to whole genera.</title>
        <authorList>
            <person name="Goeker M."/>
        </authorList>
    </citation>
    <scope>NUCLEOTIDE SEQUENCE [LARGE SCALE GENOMIC DNA]</scope>
    <source>
        <strain evidence="2 3">DSM 18850</strain>
    </source>
</reference>
<sequence length="376" mass="43660">MMEYKAHGTKREVGKMFYFINCSINIVILNAFCYISRYMLSAAYRLDSLFTDHKNLGIIMKTVTVGNILGLVFAAYLCTTNERFLEIDRYWSQPNFRLLLGLTVLVFNCYMLWISIVYVVQDMFFGWYRKRVTSAGRFACYFVVAFVPVVSINSAALELLLRQGGRSLYTVGYFKTGIFFFVVPLIGYIGMIYLRPGWSMYVRLFHRFAVYIVGVVRGLYMMASQARVIKIKVPSRMHVAEQKVLPAPQTRTLWAAQILAFRFTARATTAYLIDGSQLAVRFSSSELSHWAAAPWFVLIRDGFYLNMYYISHAADSIYHLVVEHTVEQTFLKKAGWKRADLIEFLTVSKRLRKNVAQHFEHRPDLDLNVWNDSFHY</sequence>
<organism evidence="2 3">
    <name type="scientific">Sphingobacterium allocomposti</name>
    <dbReference type="NCBI Taxonomy" id="415956"/>
    <lineage>
        <taxon>Bacteria</taxon>
        <taxon>Pseudomonadati</taxon>
        <taxon>Bacteroidota</taxon>
        <taxon>Sphingobacteriia</taxon>
        <taxon>Sphingobacteriales</taxon>
        <taxon>Sphingobacteriaceae</taxon>
        <taxon>Sphingobacterium</taxon>
    </lineage>
</organism>
<protein>
    <submittedName>
        <fullName evidence="2">Uncharacterized protein</fullName>
    </submittedName>
</protein>